<feature type="compositionally biased region" description="Polar residues" evidence="1">
    <location>
        <begin position="356"/>
        <end position="368"/>
    </location>
</feature>
<reference evidence="2 3" key="1">
    <citation type="submission" date="2019-01" db="EMBL/GenBank/DDBJ databases">
        <title>A draft genome assembly of the solar-powered sea slug Elysia chlorotica.</title>
        <authorList>
            <person name="Cai H."/>
            <person name="Li Q."/>
            <person name="Fang X."/>
            <person name="Li J."/>
            <person name="Curtis N.E."/>
            <person name="Altenburger A."/>
            <person name="Shibata T."/>
            <person name="Feng M."/>
            <person name="Maeda T."/>
            <person name="Schwartz J.A."/>
            <person name="Shigenobu S."/>
            <person name="Lundholm N."/>
            <person name="Nishiyama T."/>
            <person name="Yang H."/>
            <person name="Hasebe M."/>
            <person name="Li S."/>
            <person name="Pierce S.K."/>
            <person name="Wang J."/>
        </authorList>
    </citation>
    <scope>NUCLEOTIDE SEQUENCE [LARGE SCALE GENOMIC DNA]</scope>
    <source>
        <strain evidence="2">EC2010</strain>
        <tissue evidence="2">Whole organism of an adult</tissue>
    </source>
</reference>
<proteinExistence type="predicted"/>
<feature type="region of interest" description="Disordered" evidence="1">
    <location>
        <begin position="124"/>
        <end position="368"/>
    </location>
</feature>
<accession>A0A433SSH9</accession>
<sequence>MKFDNGSGVNPNHHIQCQGHMDYDIVRWYNAHAHRRVGGSHGSRPTSRADGTTVSRALSPILNDPALTRGERRYLNSIAKIYSVDNMRQQKQVQYNKLMWKEVSKGGYKDGEWEKYQRYLNTPRKTQFGPCDPFREKRSVSVPGINRGGRDDSRPFTSQTGNRSTGGSSRSISTAPAKGGRPYRPGTKGRGQKGSKVSGSSARGPARTESPLPPARQRRTSGSSLSSLGEEDADKSGERKDGETDERKEDTQASPRSPRKREATSHTEQNAEKDELTPRATATITVEEEEEKRKGSVEEEDDERSKLSARDPIVSDEQRGAHVGYRPTYGEREGEEERVGDGHGSDRLGQGIPKSGSGQESYTQHTTD</sequence>
<feature type="compositionally biased region" description="Basic and acidic residues" evidence="1">
    <location>
        <begin position="260"/>
        <end position="277"/>
    </location>
</feature>
<dbReference type="Proteomes" id="UP000271974">
    <property type="component" value="Unassembled WGS sequence"/>
</dbReference>
<dbReference type="AlphaFoldDB" id="A0A433SSH9"/>
<gene>
    <name evidence="2" type="ORF">EGW08_020045</name>
</gene>
<dbReference type="OrthoDB" id="5980156at2759"/>
<feature type="non-terminal residue" evidence="2">
    <location>
        <position position="368"/>
    </location>
</feature>
<feature type="compositionally biased region" description="Basic and acidic residues" evidence="1">
    <location>
        <begin position="291"/>
        <end position="309"/>
    </location>
</feature>
<feature type="compositionally biased region" description="Basic and acidic residues" evidence="1">
    <location>
        <begin position="234"/>
        <end position="251"/>
    </location>
</feature>
<protein>
    <submittedName>
        <fullName evidence="2">Uncharacterized protein</fullName>
    </submittedName>
</protein>
<feature type="compositionally biased region" description="Low complexity" evidence="1">
    <location>
        <begin position="157"/>
        <end position="174"/>
    </location>
</feature>
<keyword evidence="3" id="KW-1185">Reference proteome</keyword>
<dbReference type="EMBL" id="RQTK01001099">
    <property type="protein sequence ID" value="RUS72196.1"/>
    <property type="molecule type" value="Genomic_DNA"/>
</dbReference>
<feature type="compositionally biased region" description="Basic and acidic residues" evidence="1">
    <location>
        <begin position="329"/>
        <end position="346"/>
    </location>
</feature>
<name>A0A433SSH9_ELYCH</name>
<evidence type="ECO:0000313" key="2">
    <source>
        <dbReference type="EMBL" id="RUS72196.1"/>
    </source>
</evidence>
<evidence type="ECO:0000256" key="1">
    <source>
        <dbReference type="SAM" id="MobiDB-lite"/>
    </source>
</evidence>
<evidence type="ECO:0000313" key="3">
    <source>
        <dbReference type="Proteomes" id="UP000271974"/>
    </source>
</evidence>
<organism evidence="2 3">
    <name type="scientific">Elysia chlorotica</name>
    <name type="common">Eastern emerald elysia</name>
    <name type="synonym">Sea slug</name>
    <dbReference type="NCBI Taxonomy" id="188477"/>
    <lineage>
        <taxon>Eukaryota</taxon>
        <taxon>Metazoa</taxon>
        <taxon>Spiralia</taxon>
        <taxon>Lophotrochozoa</taxon>
        <taxon>Mollusca</taxon>
        <taxon>Gastropoda</taxon>
        <taxon>Heterobranchia</taxon>
        <taxon>Euthyneura</taxon>
        <taxon>Panpulmonata</taxon>
        <taxon>Sacoglossa</taxon>
        <taxon>Placobranchoidea</taxon>
        <taxon>Plakobranchidae</taxon>
        <taxon>Elysia</taxon>
    </lineage>
</organism>
<comment type="caution">
    <text evidence="2">The sequence shown here is derived from an EMBL/GenBank/DDBJ whole genome shotgun (WGS) entry which is preliminary data.</text>
</comment>